<keyword evidence="4" id="KW-0276">Fatty acid metabolism</keyword>
<dbReference type="Pfam" id="PF04739">
    <property type="entry name" value="AMPKBI"/>
    <property type="match status" value="1"/>
</dbReference>
<accession>A0AA39LP76</accession>
<keyword evidence="3" id="KW-0597">Phosphoprotein</keyword>
<dbReference type="EMBL" id="JAUCMV010000004">
    <property type="protein sequence ID" value="KAK0404315.1"/>
    <property type="molecule type" value="Genomic_DNA"/>
</dbReference>
<dbReference type="Pfam" id="PF16561">
    <property type="entry name" value="AMPK1_CBM"/>
    <property type="match status" value="1"/>
</dbReference>
<dbReference type="AlphaFoldDB" id="A0AA39LP76"/>
<evidence type="ECO:0000256" key="8">
    <source>
        <dbReference type="SAM" id="MobiDB-lite"/>
    </source>
</evidence>
<dbReference type="InterPro" id="IPR013783">
    <property type="entry name" value="Ig-like_fold"/>
</dbReference>
<evidence type="ECO:0000259" key="9">
    <source>
        <dbReference type="SMART" id="SM01010"/>
    </source>
</evidence>
<name>A0AA39LP76_9BILA</name>
<feature type="domain" description="Association with the SNF1 complex (ASC)" evidence="9">
    <location>
        <begin position="190"/>
        <end position="275"/>
    </location>
</feature>
<dbReference type="SMART" id="SM01010">
    <property type="entry name" value="AMPKBI"/>
    <property type="match status" value="1"/>
</dbReference>
<keyword evidence="5" id="KW-0443">Lipid metabolism</keyword>
<feature type="region of interest" description="Disordered" evidence="8">
    <location>
        <begin position="1"/>
        <end position="39"/>
    </location>
</feature>
<dbReference type="GO" id="GO:0005634">
    <property type="term" value="C:nucleus"/>
    <property type="evidence" value="ECO:0007669"/>
    <property type="project" value="TreeGrafter"/>
</dbReference>
<evidence type="ECO:0000313" key="10">
    <source>
        <dbReference type="EMBL" id="KAK0404315.1"/>
    </source>
</evidence>
<dbReference type="Gene3D" id="6.20.250.60">
    <property type="match status" value="1"/>
</dbReference>
<dbReference type="InterPro" id="IPR037256">
    <property type="entry name" value="ASC_dom_sf"/>
</dbReference>
<evidence type="ECO:0000256" key="7">
    <source>
        <dbReference type="ARBA" id="ARBA00040010"/>
    </source>
</evidence>
<evidence type="ECO:0000256" key="3">
    <source>
        <dbReference type="ARBA" id="ARBA00022553"/>
    </source>
</evidence>
<dbReference type="PANTHER" id="PTHR10343">
    <property type="entry name" value="5'-AMP-ACTIVATED PROTEIN KINASE , BETA SUBUNIT"/>
    <property type="match status" value="1"/>
</dbReference>
<evidence type="ECO:0000256" key="4">
    <source>
        <dbReference type="ARBA" id="ARBA00022832"/>
    </source>
</evidence>
<evidence type="ECO:0000313" key="11">
    <source>
        <dbReference type="Proteomes" id="UP001175271"/>
    </source>
</evidence>
<comment type="function">
    <text evidence="6">Non-catalytic subunit of AMP-activated protein kinase (AMPK), an energy sensor protein kinase that plays a key role in regulating cellular energy metabolism. In response to reduction of intracellular ATP levels, AMPK activates energy-producing pathways and inhibits energy-consuming processes: inhibits protein, carbohydrate and lipid biosynthesis, as well as cell growth and proliferation. AMPK acts via direct phosphorylation of metabolic enzymes, and by longer-term effects via phosphorylation of transcription regulators. Also acts as a regulator of cellular polarity by remodeling the actin cytoskeleton; probably by indirectly activating myosin. Beta non-catalytic subunit acts as a scaffold on which the AMPK complex assembles, via its C-terminus that bridges alpha (PRKAA1 or PRKAA2) and gamma subunits (PRKAG1, PRKAG2 or PRKAG3).</text>
</comment>
<dbReference type="InterPro" id="IPR050827">
    <property type="entry name" value="CRP1_MDG1_kinase"/>
</dbReference>
<dbReference type="GO" id="GO:0007165">
    <property type="term" value="P:signal transduction"/>
    <property type="evidence" value="ECO:0007669"/>
    <property type="project" value="TreeGrafter"/>
</dbReference>
<sequence length="562" mass="63728">MGNNQGGLHRRERTNDGTPRNRAWSGGNAGHQHMSTDDGCPVQVKIAKSDVSSSTPSIQFHDSNEYPVVFKWKGGSQAKNVYVTGSWDQWKRKIPLVRSAQEFTTIINLSPGEHEYKFLVDGKWMVDDNIKKKSNTLGSENNVIEIDQADFEVFDALDRDLASSHAGEALKSGRDSNTTHVSHDTPNDRELEKLRTFSQEIPDRHEFEHAHNPPVLPPHLLQVILNKDTPVQCDPNVLPEPNHVMLNHLYALSIKDGVMVLSATHRYRKKYMKNWNRLLTGQGVDVATGPWEADFYERSFTVVLRAKATAEGSELLCEIVPDEEGHYHLMIDYQIVVDGKETTVERDLWTKQETIFHATHPAKKFTVSLNVNTRTMMSPSDLTVPTGMRNFQISMNDMQAYFVNPIELAELGGAVFQDWKEKQAKGDKSAIELSMDSRSLKTLLDACCLYNNLLIHRHVPLPERNLDEVLTLAARLKMAPVLRSVETFILDSETIHPIRKLEYAAEFRMSRLADSVQRGFRSRIDLLDCLHEFMRENNESLDQMHPKVLQILNIGASSIVIG</sequence>
<evidence type="ECO:0000256" key="2">
    <source>
        <dbReference type="ARBA" id="ARBA00022516"/>
    </source>
</evidence>
<dbReference type="GO" id="GO:0031588">
    <property type="term" value="C:nucleotide-activated protein kinase complex"/>
    <property type="evidence" value="ECO:0007669"/>
    <property type="project" value="TreeGrafter"/>
</dbReference>
<dbReference type="InterPro" id="IPR014756">
    <property type="entry name" value="Ig_E-set"/>
</dbReference>
<dbReference type="SUPFAM" id="SSF81296">
    <property type="entry name" value="E set domains"/>
    <property type="match status" value="1"/>
</dbReference>
<gene>
    <name evidence="10" type="ORF">QR680_017392</name>
</gene>
<keyword evidence="2" id="KW-0444">Lipid biosynthesis</keyword>
<dbReference type="PANTHER" id="PTHR10343:SF84">
    <property type="entry name" value="5'-AMP-ACTIVATED PROTEIN KINASE SUBUNIT BETA-1"/>
    <property type="match status" value="1"/>
</dbReference>
<dbReference type="GO" id="GO:0006631">
    <property type="term" value="P:fatty acid metabolic process"/>
    <property type="evidence" value="ECO:0007669"/>
    <property type="project" value="UniProtKB-KW"/>
</dbReference>
<evidence type="ECO:0000256" key="5">
    <source>
        <dbReference type="ARBA" id="ARBA00023098"/>
    </source>
</evidence>
<proteinExistence type="inferred from homology"/>
<dbReference type="InterPro" id="IPR006828">
    <property type="entry name" value="ASC_dom"/>
</dbReference>
<dbReference type="SUPFAM" id="SSF160219">
    <property type="entry name" value="AMPKBI-like"/>
    <property type="match status" value="1"/>
</dbReference>
<dbReference type="Proteomes" id="UP001175271">
    <property type="component" value="Unassembled WGS sequence"/>
</dbReference>
<dbReference type="GO" id="GO:0019901">
    <property type="term" value="F:protein kinase binding"/>
    <property type="evidence" value="ECO:0007669"/>
    <property type="project" value="TreeGrafter"/>
</dbReference>
<dbReference type="FunFam" id="2.60.40.10:FF:000139">
    <property type="entry name" value="Protein kinase AMP-activated non-catalytic subunit beta 1"/>
    <property type="match status" value="1"/>
</dbReference>
<dbReference type="Gene3D" id="2.60.40.10">
    <property type="entry name" value="Immunoglobulins"/>
    <property type="match status" value="1"/>
</dbReference>
<dbReference type="GO" id="GO:0005737">
    <property type="term" value="C:cytoplasm"/>
    <property type="evidence" value="ECO:0007669"/>
    <property type="project" value="TreeGrafter"/>
</dbReference>
<comment type="caution">
    <text evidence="10">The sequence shown here is derived from an EMBL/GenBank/DDBJ whole genome shotgun (WGS) entry which is preliminary data.</text>
</comment>
<keyword evidence="11" id="KW-1185">Reference proteome</keyword>
<evidence type="ECO:0000256" key="1">
    <source>
        <dbReference type="ARBA" id="ARBA00010926"/>
    </source>
</evidence>
<protein>
    <recommendedName>
        <fullName evidence="7">5'-AMP-activated protein kinase subunit beta-1</fullName>
    </recommendedName>
</protein>
<organism evidence="10 11">
    <name type="scientific">Steinernema hermaphroditum</name>
    <dbReference type="NCBI Taxonomy" id="289476"/>
    <lineage>
        <taxon>Eukaryota</taxon>
        <taxon>Metazoa</taxon>
        <taxon>Ecdysozoa</taxon>
        <taxon>Nematoda</taxon>
        <taxon>Chromadorea</taxon>
        <taxon>Rhabditida</taxon>
        <taxon>Tylenchina</taxon>
        <taxon>Panagrolaimomorpha</taxon>
        <taxon>Strongyloidoidea</taxon>
        <taxon>Steinernematidae</taxon>
        <taxon>Steinernema</taxon>
    </lineage>
</organism>
<reference evidence="10" key="1">
    <citation type="submission" date="2023-06" db="EMBL/GenBank/DDBJ databases">
        <title>Genomic analysis of the entomopathogenic nematode Steinernema hermaphroditum.</title>
        <authorList>
            <person name="Schwarz E.M."/>
            <person name="Heppert J.K."/>
            <person name="Baniya A."/>
            <person name="Schwartz H.T."/>
            <person name="Tan C.-H."/>
            <person name="Antoshechkin I."/>
            <person name="Sternberg P.W."/>
            <person name="Goodrich-Blair H."/>
            <person name="Dillman A.R."/>
        </authorList>
    </citation>
    <scope>NUCLEOTIDE SEQUENCE</scope>
    <source>
        <strain evidence="10">PS9179</strain>
        <tissue evidence="10">Whole animal</tissue>
    </source>
</reference>
<evidence type="ECO:0000256" key="6">
    <source>
        <dbReference type="ARBA" id="ARBA00025180"/>
    </source>
</evidence>
<dbReference type="InterPro" id="IPR032640">
    <property type="entry name" value="AMPK1_CBM"/>
</dbReference>
<feature type="region of interest" description="Disordered" evidence="8">
    <location>
        <begin position="167"/>
        <end position="187"/>
    </location>
</feature>
<dbReference type="CDD" id="cd02859">
    <property type="entry name" value="E_set_AMPKbeta_like_N"/>
    <property type="match status" value="1"/>
</dbReference>
<comment type="similarity">
    <text evidence="1">Belongs to the 5'-AMP-activated protein kinase beta subunit family.</text>
</comment>